<dbReference type="Pfam" id="PF01039">
    <property type="entry name" value="Carboxyl_trans"/>
    <property type="match status" value="1"/>
</dbReference>
<dbReference type="HAMAP" id="MF_01395">
    <property type="entry name" value="AcetylCoA_CT_beta"/>
    <property type="match status" value="1"/>
</dbReference>
<keyword evidence="3" id="KW-0275">Fatty acid biosynthesis</keyword>
<dbReference type="InterPro" id="IPR000438">
    <property type="entry name" value="Acetyl_CoA_COase_Trfase_b_su"/>
</dbReference>
<comment type="catalytic activity">
    <reaction evidence="3">
        <text>N(6)-carboxybiotinyl-L-lysyl-[protein] + acetyl-CoA = N(6)-biotinyl-L-lysyl-[protein] + malonyl-CoA</text>
        <dbReference type="Rhea" id="RHEA:54728"/>
        <dbReference type="Rhea" id="RHEA-COMP:10505"/>
        <dbReference type="Rhea" id="RHEA-COMP:10506"/>
        <dbReference type="ChEBI" id="CHEBI:57288"/>
        <dbReference type="ChEBI" id="CHEBI:57384"/>
        <dbReference type="ChEBI" id="CHEBI:83144"/>
        <dbReference type="ChEBI" id="CHEBI:83145"/>
        <dbReference type="EC" id="2.1.3.15"/>
    </reaction>
</comment>
<comment type="subcellular location">
    <subcellularLocation>
        <location evidence="3">Plastid</location>
        <location evidence="3">Chloroplast stroma</location>
    </subcellularLocation>
</comment>
<feature type="binding site" evidence="3">
    <location>
        <position position="59"/>
    </location>
    <ligand>
        <name>Zn(2+)</name>
        <dbReference type="ChEBI" id="CHEBI:29105"/>
    </ligand>
</feature>
<dbReference type="GO" id="GO:2001295">
    <property type="term" value="P:malonyl-CoA biosynthetic process"/>
    <property type="evidence" value="ECO:0007669"/>
    <property type="project" value="UniProtKB-UniRule"/>
</dbReference>
<proteinExistence type="inferred from homology"/>
<keyword evidence="3" id="KW-0547">Nucleotide-binding</keyword>
<accession>A0A8E5J7B8</accession>
<keyword evidence="5" id="KW-0934">Plastid</keyword>
<dbReference type="GO" id="GO:0009317">
    <property type="term" value="C:acetyl-CoA carboxylase complex"/>
    <property type="evidence" value="ECO:0007669"/>
    <property type="project" value="InterPro"/>
</dbReference>
<name>A0A8E5J7B8_9CHLO</name>
<keyword evidence="5" id="KW-0150">Chloroplast</keyword>
<dbReference type="UniPathway" id="UPA00655">
    <property type="reaction ID" value="UER00711"/>
</dbReference>
<dbReference type="NCBIfam" id="TIGR00515">
    <property type="entry name" value="accD"/>
    <property type="match status" value="1"/>
</dbReference>
<dbReference type="InterPro" id="IPR034733">
    <property type="entry name" value="AcCoA_carboxyl_beta"/>
</dbReference>
<dbReference type="EC" id="2.1.3.15" evidence="3"/>
<dbReference type="GO" id="GO:0003989">
    <property type="term" value="F:acetyl-CoA carboxylase activity"/>
    <property type="evidence" value="ECO:0007669"/>
    <property type="project" value="InterPro"/>
</dbReference>
<feature type="binding site" evidence="3">
    <location>
        <position position="78"/>
    </location>
    <ligand>
        <name>Zn(2+)</name>
        <dbReference type="ChEBI" id="CHEBI:29105"/>
    </ligand>
</feature>
<dbReference type="PANTHER" id="PTHR42995:SF5">
    <property type="entry name" value="ACETYL-COENZYME A CARBOXYLASE CARBOXYL TRANSFERASE SUBUNIT BETA, CHLOROPLASTIC"/>
    <property type="match status" value="1"/>
</dbReference>
<dbReference type="GO" id="GO:0006633">
    <property type="term" value="P:fatty acid biosynthetic process"/>
    <property type="evidence" value="ECO:0007669"/>
    <property type="project" value="UniProtKB-KW"/>
</dbReference>
<gene>
    <name evidence="3 5" type="primary">accD</name>
</gene>
<comment type="cofactor">
    <cofactor evidence="3">
        <name>Zn(2+)</name>
        <dbReference type="ChEBI" id="CHEBI:29105"/>
    </cofactor>
    <text evidence="3">Binds 1 zinc ion per subunit.</text>
</comment>
<dbReference type="PRINTS" id="PR01070">
    <property type="entry name" value="ACCCTRFRASEB"/>
</dbReference>
<dbReference type="PANTHER" id="PTHR42995">
    <property type="entry name" value="ACETYL-COENZYME A CARBOXYLASE CARBOXYL TRANSFERASE SUBUNIT BETA, CHLOROPLASTIC"/>
    <property type="match status" value="1"/>
</dbReference>
<dbReference type="GO" id="GO:0008270">
    <property type="term" value="F:zinc ion binding"/>
    <property type="evidence" value="ECO:0007669"/>
    <property type="project" value="UniProtKB-UniRule"/>
</dbReference>
<evidence type="ECO:0000259" key="4">
    <source>
        <dbReference type="PROSITE" id="PS50980"/>
    </source>
</evidence>
<dbReference type="Gene3D" id="3.90.226.10">
    <property type="entry name" value="2-enoyl-CoA Hydratase, Chain A, domain 1"/>
    <property type="match status" value="1"/>
</dbReference>
<dbReference type="GO" id="GO:0016743">
    <property type="term" value="F:carboxyl- or carbamoyltransferase activity"/>
    <property type="evidence" value="ECO:0007669"/>
    <property type="project" value="UniProtKB-UniRule"/>
</dbReference>
<dbReference type="PROSITE" id="PS50980">
    <property type="entry name" value="COA_CT_NTER"/>
    <property type="match status" value="1"/>
</dbReference>
<feature type="binding site" evidence="3">
    <location>
        <position position="81"/>
    </location>
    <ligand>
        <name>Zn(2+)</name>
        <dbReference type="ChEBI" id="CHEBI:29105"/>
    </ligand>
</feature>
<comment type="subunit">
    <text evidence="1">Acetyl-CoA carboxylase is a heterohexamer composed of biotin carboxyl carrier protein, biotin carboxylase and 2 subunits each of ACCase subunit alpha and ACCase plastid-coded subunit beta (accD).</text>
</comment>
<feature type="zinc finger region" description="C4-type" evidence="3">
    <location>
        <begin position="59"/>
        <end position="81"/>
    </location>
</feature>
<evidence type="ECO:0000256" key="1">
    <source>
        <dbReference type="ARBA" id="ARBA00011842"/>
    </source>
</evidence>
<comment type="subunit">
    <text evidence="3">Acetyl-CoA carboxylase is a heterohexamer composed of biotin carboxyl carrier protein, biotin carboxylase and two subunits each of ACCase subunit alpha and ACCase plastid-coded subunit beta (accD).</text>
</comment>
<dbReference type="InterPro" id="IPR011762">
    <property type="entry name" value="COA_CT_N"/>
</dbReference>
<keyword evidence="3" id="KW-0863">Zinc-finger</keyword>
<comment type="similarity">
    <text evidence="3">Belongs to the AccD/PCCB family.</text>
</comment>
<evidence type="ECO:0000313" key="5">
    <source>
        <dbReference type="EMBL" id="QUX32814.1"/>
    </source>
</evidence>
<organism evidence="5">
    <name type="scientific">Blidingia minima</name>
    <dbReference type="NCBI Taxonomy" id="63414"/>
    <lineage>
        <taxon>Eukaryota</taxon>
        <taxon>Viridiplantae</taxon>
        <taxon>Chlorophyta</taxon>
        <taxon>core chlorophytes</taxon>
        <taxon>Ulvophyceae</taxon>
        <taxon>OUU clade</taxon>
        <taxon>Ulvales</taxon>
        <taxon>Ulvaceae</taxon>
        <taxon>Blidingia</taxon>
    </lineage>
</organism>
<dbReference type="SUPFAM" id="SSF52096">
    <property type="entry name" value="ClpP/crotonase"/>
    <property type="match status" value="1"/>
</dbReference>
<protein>
    <recommendedName>
        <fullName evidence="3">Acetyl-coenzyme A carboxylase carboxyl transferase subunit beta, chloroplastic</fullName>
        <shortName evidence="3">ACCase subunit beta</shortName>
        <shortName evidence="3">Acetyl-CoA carboxylase carboxyltransferase subunit beta</shortName>
        <ecNumber evidence="3">2.1.3.15</ecNumber>
    </recommendedName>
</protein>
<evidence type="ECO:0000256" key="2">
    <source>
        <dbReference type="ARBA" id="ARBA00022679"/>
    </source>
</evidence>
<comment type="pathway">
    <text evidence="3">Lipid metabolism; malonyl-CoA biosynthesis; malonyl-CoA from acetyl-CoA: step 1/1.</text>
</comment>
<keyword evidence="3" id="KW-0276">Fatty acid metabolism</keyword>
<reference evidence="5" key="1">
    <citation type="submission" date="2019-01" db="EMBL/GenBank/DDBJ databases">
        <title>Complete Chloroplast Genome of Blidingia minima.</title>
        <authorList>
            <person name="Gao D."/>
        </authorList>
    </citation>
    <scope>NUCLEOTIDE SEQUENCE</scope>
</reference>
<keyword evidence="2 3" id="KW-0808">Transferase</keyword>
<evidence type="ECO:0000256" key="3">
    <source>
        <dbReference type="HAMAP-Rule" id="MF_01395"/>
    </source>
</evidence>
<keyword evidence="3" id="KW-0479">Metal-binding</keyword>
<dbReference type="EMBL" id="MK408749">
    <property type="protein sequence ID" value="QUX32814.1"/>
    <property type="molecule type" value="Genomic_DNA"/>
</dbReference>
<dbReference type="AlphaFoldDB" id="A0A8E5J7B8"/>
<keyword evidence="3" id="KW-0067">ATP-binding</keyword>
<feature type="domain" description="CoA carboxyltransferase N-terminal" evidence="4">
    <location>
        <begin position="55"/>
        <end position="322"/>
    </location>
</feature>
<comment type="function">
    <text evidence="3">Component of the acetyl coenzyme A carboxylase (ACC) complex. Biotin carboxylase (BC) catalyzes the carboxylation of biotin on its carrier protein (BCCP) and then the CO(2) group is transferred by the transcarboxylase to acetyl-CoA to form malonyl-CoA.</text>
</comment>
<keyword evidence="3" id="KW-0862">Zinc</keyword>
<keyword evidence="3" id="KW-0443">Lipid metabolism</keyword>
<dbReference type="InterPro" id="IPR029045">
    <property type="entry name" value="ClpP/crotonase-like_dom_sf"/>
</dbReference>
<dbReference type="GO" id="GO:0005524">
    <property type="term" value="F:ATP binding"/>
    <property type="evidence" value="ECO:0007669"/>
    <property type="project" value="UniProtKB-KW"/>
</dbReference>
<sequence>MHLFNFNFNYKTMKKGPNRKLGILNWIRRNREDEYELLHPSPPLSPEEALRVYPLWTRCDFCGLILYLATLKDDHFICSGCDTYLRINTFDRLESLIDPGSWRPMQELVSSADPLKFKDNKTYKQRLEDSQEKTGFQEAVQTGTGLINGCPVALGVMTFDFMGGSMGSAVGEKITRLIEYATKNGLTLIMVCASGGARMQEGVLSLMQMAKISAALYNFQNRCGLFYISVLTSPTTGGVTASFAMLGDVVIGEPQAIIGFAGRRVIEQTLGEYLPDNFQTAEYLLQHGMLDLIVKRKHLKNALTELILFNQGTPHRTHGLSL</sequence>
<dbReference type="GO" id="GO:0009570">
    <property type="term" value="C:chloroplast stroma"/>
    <property type="evidence" value="ECO:0007669"/>
    <property type="project" value="UniProtKB-SubCell"/>
</dbReference>
<geneLocation type="chloroplast" evidence="5"/>
<feature type="binding site" evidence="3">
    <location>
        <position position="62"/>
    </location>
    <ligand>
        <name>Zn(2+)</name>
        <dbReference type="ChEBI" id="CHEBI:29105"/>
    </ligand>
</feature>
<keyword evidence="3" id="KW-0444">Lipid biosynthesis</keyword>